<dbReference type="InterPro" id="IPR052362">
    <property type="entry name" value="HTH-GbsR_regulator"/>
</dbReference>
<evidence type="ECO:0000313" key="4">
    <source>
        <dbReference type="EMBL" id="TDC51484.1"/>
    </source>
</evidence>
<evidence type="ECO:0000256" key="1">
    <source>
        <dbReference type="ARBA" id="ARBA00023015"/>
    </source>
</evidence>
<keyword evidence="5" id="KW-1185">Reference proteome</keyword>
<name>A0A4R4RPR0_9ACTN</name>
<dbReference type="InterPro" id="IPR036388">
    <property type="entry name" value="WH-like_DNA-bd_sf"/>
</dbReference>
<dbReference type="PANTHER" id="PTHR38465">
    <property type="entry name" value="HTH-TYPE TRANSCRIPTIONAL REGULATOR MJ1563-RELATED"/>
    <property type="match status" value="1"/>
</dbReference>
<dbReference type="InterPro" id="IPR036390">
    <property type="entry name" value="WH_DNA-bd_sf"/>
</dbReference>
<gene>
    <name evidence="4" type="ORF">E1212_11920</name>
</gene>
<reference evidence="4 5" key="1">
    <citation type="submission" date="2019-02" db="EMBL/GenBank/DDBJ databases">
        <title>Draft genome sequences of novel Actinobacteria.</title>
        <authorList>
            <person name="Sahin N."/>
            <person name="Ay H."/>
            <person name="Saygin H."/>
        </authorList>
    </citation>
    <scope>NUCLEOTIDE SEQUENCE [LARGE SCALE GENOMIC DNA]</scope>
    <source>
        <strain evidence="4 5">KC603</strain>
    </source>
</reference>
<sequence length="174" mass="19356">MTDAAAEQARSRFVEQFAVLLNDAGLQRMPARVFAYVLASDAETHTAAELAAGLRVSPAAISGAVRVLTGIGMLVKDRVPGDRADHYRLYSDDVWATIIGRQEPMFRRVDQLFAEGQTLLPHDRAGYRRIHETREFYRFVSAQLEVAAARWRAHRAALVELRSEPVRARVAPGG</sequence>
<protein>
    <submittedName>
        <fullName evidence="4">MarR family transcriptional regulator</fullName>
    </submittedName>
</protein>
<keyword evidence="1" id="KW-0805">Transcription regulation</keyword>
<dbReference type="EMBL" id="SMKL01000022">
    <property type="protein sequence ID" value="TDC51484.1"/>
    <property type="molecule type" value="Genomic_DNA"/>
</dbReference>
<evidence type="ECO:0000313" key="5">
    <source>
        <dbReference type="Proteomes" id="UP000295621"/>
    </source>
</evidence>
<evidence type="ECO:0000256" key="3">
    <source>
        <dbReference type="ARBA" id="ARBA00023163"/>
    </source>
</evidence>
<organism evidence="4 5">
    <name type="scientific">Jiangella ureilytica</name>
    <dbReference type="NCBI Taxonomy" id="2530374"/>
    <lineage>
        <taxon>Bacteria</taxon>
        <taxon>Bacillati</taxon>
        <taxon>Actinomycetota</taxon>
        <taxon>Actinomycetes</taxon>
        <taxon>Jiangellales</taxon>
        <taxon>Jiangellaceae</taxon>
        <taxon>Jiangella</taxon>
    </lineage>
</organism>
<dbReference type="Gene3D" id="1.10.10.10">
    <property type="entry name" value="Winged helix-like DNA-binding domain superfamily/Winged helix DNA-binding domain"/>
    <property type="match status" value="1"/>
</dbReference>
<comment type="caution">
    <text evidence="4">The sequence shown here is derived from an EMBL/GenBank/DDBJ whole genome shotgun (WGS) entry which is preliminary data.</text>
</comment>
<proteinExistence type="predicted"/>
<dbReference type="OrthoDB" id="67158at2"/>
<dbReference type="GO" id="GO:0003677">
    <property type="term" value="F:DNA binding"/>
    <property type="evidence" value="ECO:0007669"/>
    <property type="project" value="UniProtKB-KW"/>
</dbReference>
<dbReference type="SUPFAM" id="SSF46785">
    <property type="entry name" value="Winged helix' DNA-binding domain"/>
    <property type="match status" value="1"/>
</dbReference>
<evidence type="ECO:0000256" key="2">
    <source>
        <dbReference type="ARBA" id="ARBA00023125"/>
    </source>
</evidence>
<keyword evidence="3" id="KW-0804">Transcription</keyword>
<accession>A0A4R4RPR0</accession>
<keyword evidence="2" id="KW-0238">DNA-binding</keyword>
<dbReference type="AlphaFoldDB" id="A0A4R4RPR0"/>
<dbReference type="RefSeq" id="WP_131982612.1">
    <property type="nucleotide sequence ID" value="NZ_SMKL01000022.1"/>
</dbReference>
<dbReference type="Proteomes" id="UP000295621">
    <property type="component" value="Unassembled WGS sequence"/>
</dbReference>
<dbReference type="PANTHER" id="PTHR38465:SF2">
    <property type="entry name" value="HTH-TYPE TRANSCRIPTIONAL REGULATOR MMPR5"/>
    <property type="match status" value="1"/>
</dbReference>